<evidence type="ECO:0000313" key="2">
    <source>
        <dbReference type="EMBL" id="PTM56429.1"/>
    </source>
</evidence>
<dbReference type="Gene3D" id="3.40.630.30">
    <property type="match status" value="1"/>
</dbReference>
<proteinExistence type="predicted"/>
<dbReference type="PANTHER" id="PTHR31143">
    <property type="match status" value="1"/>
</dbReference>
<evidence type="ECO:0000313" key="3">
    <source>
        <dbReference type="Proteomes" id="UP000241639"/>
    </source>
</evidence>
<dbReference type="InterPro" id="IPR027365">
    <property type="entry name" value="GNAT_acetyltra_YdfB-like"/>
</dbReference>
<organism evidence="2 3">
    <name type="scientific">Desmospora activa DSM 45169</name>
    <dbReference type="NCBI Taxonomy" id="1121389"/>
    <lineage>
        <taxon>Bacteria</taxon>
        <taxon>Bacillati</taxon>
        <taxon>Bacillota</taxon>
        <taxon>Bacilli</taxon>
        <taxon>Bacillales</taxon>
        <taxon>Thermoactinomycetaceae</taxon>
        <taxon>Desmospora</taxon>
    </lineage>
</organism>
<dbReference type="RefSeq" id="WP_107727773.1">
    <property type="nucleotide sequence ID" value="NZ_PZZP01000002.1"/>
</dbReference>
<sequence>MQIFPKERYKEMVPFFARFPHQIISKSVLAGYTKGTVYADKVSTPTASLLNGLGFEILVAGDAGNRSFSEEAADYIANQAVPAAKEAGAPLLTVYPETYQWVHTLQKRLDERVGYISKKSKQFYALKAHQFKKYHKALPEYASLRAIDADLLKDETLLNRDHLQKWIETSWTSMDAFFQKGLGYCVIEDGTIAHWCLAIFAAGAKLEFALMTVDGYQGKGYAKAGASACMEQAIADGKVPLWNCNKENAASIAVAEALGFEKRRDYELFEIKL</sequence>
<dbReference type="Proteomes" id="UP000241639">
    <property type="component" value="Unassembled WGS sequence"/>
</dbReference>
<reference evidence="2 3" key="1">
    <citation type="submission" date="2018-04" db="EMBL/GenBank/DDBJ databases">
        <title>Genomic Encyclopedia of Archaeal and Bacterial Type Strains, Phase II (KMG-II): from individual species to whole genera.</title>
        <authorList>
            <person name="Goeker M."/>
        </authorList>
    </citation>
    <scope>NUCLEOTIDE SEQUENCE [LARGE SCALE GENOMIC DNA]</scope>
    <source>
        <strain evidence="2 3">DSM 45169</strain>
    </source>
</reference>
<dbReference type="SUPFAM" id="SSF55729">
    <property type="entry name" value="Acyl-CoA N-acyltransferases (Nat)"/>
    <property type="match status" value="1"/>
</dbReference>
<gene>
    <name evidence="2" type="ORF">C8J48_2751</name>
</gene>
<dbReference type="OrthoDB" id="7054616at2"/>
<keyword evidence="3" id="KW-1185">Reference proteome</keyword>
<dbReference type="Pfam" id="PF12746">
    <property type="entry name" value="GNAT_acetyltran"/>
    <property type="match status" value="1"/>
</dbReference>
<keyword evidence="2" id="KW-0808">Transferase</keyword>
<dbReference type="AlphaFoldDB" id="A0A2T4Z3G7"/>
<protein>
    <submittedName>
        <fullName evidence="2">GNAT acetyltransferase-like protein</fullName>
    </submittedName>
</protein>
<accession>A0A2T4Z3G7</accession>
<dbReference type="PROSITE" id="PS51186">
    <property type="entry name" value="GNAT"/>
    <property type="match status" value="1"/>
</dbReference>
<comment type="caution">
    <text evidence="2">The sequence shown here is derived from an EMBL/GenBank/DDBJ whole genome shotgun (WGS) entry which is preliminary data.</text>
</comment>
<dbReference type="PANTHER" id="PTHR31143:SF2">
    <property type="entry name" value="FR47-LIKE DOMAIN-CONTAINING PROTEIN-RELATED"/>
    <property type="match status" value="1"/>
</dbReference>
<name>A0A2T4Z3G7_9BACL</name>
<feature type="domain" description="N-acetyltransferase" evidence="1">
    <location>
        <begin position="142"/>
        <end position="273"/>
    </location>
</feature>
<dbReference type="InterPro" id="IPR000182">
    <property type="entry name" value="GNAT_dom"/>
</dbReference>
<dbReference type="InterPro" id="IPR016181">
    <property type="entry name" value="Acyl_CoA_acyltransferase"/>
</dbReference>
<evidence type="ECO:0000259" key="1">
    <source>
        <dbReference type="PROSITE" id="PS51186"/>
    </source>
</evidence>
<dbReference type="EMBL" id="PZZP01000002">
    <property type="protein sequence ID" value="PTM56429.1"/>
    <property type="molecule type" value="Genomic_DNA"/>
</dbReference>
<dbReference type="GO" id="GO:0016747">
    <property type="term" value="F:acyltransferase activity, transferring groups other than amino-acyl groups"/>
    <property type="evidence" value="ECO:0007669"/>
    <property type="project" value="InterPro"/>
</dbReference>